<keyword evidence="4 6" id="KW-0808">Transferase</keyword>
<dbReference type="GO" id="GO:0032259">
    <property type="term" value="P:methylation"/>
    <property type="evidence" value="ECO:0007669"/>
    <property type="project" value="UniProtKB-KW"/>
</dbReference>
<organism evidence="7 8">
    <name type="scientific">Pannus brasiliensis CCIBt3594</name>
    <dbReference type="NCBI Taxonomy" id="1427578"/>
    <lineage>
        <taxon>Bacteria</taxon>
        <taxon>Bacillati</taxon>
        <taxon>Cyanobacteriota</taxon>
        <taxon>Cyanophyceae</taxon>
        <taxon>Oscillatoriophycideae</taxon>
        <taxon>Chroococcales</taxon>
        <taxon>Microcystaceae</taxon>
        <taxon>Pannus</taxon>
    </lineage>
</organism>
<keyword evidence="7" id="KW-0689">Ribosomal protein</keyword>
<keyword evidence="5 6" id="KW-0949">S-adenosyl-L-methionine</keyword>
<feature type="binding site" evidence="6">
    <location>
        <position position="232"/>
    </location>
    <ligand>
        <name>S-adenosyl-L-methionine</name>
        <dbReference type="ChEBI" id="CHEBI:59789"/>
    </ligand>
</feature>
<dbReference type="SUPFAM" id="SSF53335">
    <property type="entry name" value="S-adenosyl-L-methionine-dependent methyltransferases"/>
    <property type="match status" value="1"/>
</dbReference>
<dbReference type="Pfam" id="PF06325">
    <property type="entry name" value="PrmA"/>
    <property type="match status" value="1"/>
</dbReference>
<gene>
    <name evidence="6 7" type="primary">prmA</name>
    <name evidence="7" type="ORF">V0288_19650</name>
</gene>
<comment type="similarity">
    <text evidence="1 6">Belongs to the methyltransferase superfamily. PrmA family.</text>
</comment>
<dbReference type="NCBIfam" id="TIGR00406">
    <property type="entry name" value="prmA"/>
    <property type="match status" value="1"/>
</dbReference>
<dbReference type="InterPro" id="IPR004498">
    <property type="entry name" value="Ribosomal_PrmA_MeTrfase"/>
</dbReference>
<accession>A0AAW9QYN0</accession>
<evidence type="ECO:0000256" key="2">
    <source>
        <dbReference type="ARBA" id="ARBA00022490"/>
    </source>
</evidence>
<evidence type="ECO:0000256" key="6">
    <source>
        <dbReference type="HAMAP-Rule" id="MF_00735"/>
    </source>
</evidence>
<evidence type="ECO:0000256" key="1">
    <source>
        <dbReference type="ARBA" id="ARBA00009741"/>
    </source>
</evidence>
<dbReference type="AlphaFoldDB" id="A0AAW9QYN0"/>
<proteinExistence type="inferred from homology"/>
<name>A0AAW9QYN0_9CHRO</name>
<evidence type="ECO:0000313" key="7">
    <source>
        <dbReference type="EMBL" id="MEG3439351.1"/>
    </source>
</evidence>
<dbReference type="PIRSF" id="PIRSF000401">
    <property type="entry name" value="RPL11_MTase"/>
    <property type="match status" value="1"/>
</dbReference>
<keyword evidence="3 6" id="KW-0489">Methyltransferase</keyword>
<sequence length="304" mass="33837">MSNRWWEIKVSCEPNLEESVFWRLEKFGCSGTATENNGKISFIRAYIPDIKVREIDLAALSFWLRQDAVLLAIPEPVMEWGLLDEEDWSSSWKQHWEPIEVGDRFLVNPAWLDPPANSDRLIITIDPGTAFGTGTHPTTQLCLESLEIRLSNRAEEQTVADIGCGSGILSIGAILLGARKVYAVDTDPLAVNASRSNRHLNHVNPEKLSINEGSAGELLEIIPDGVDGIVCNILAETIVEILPGLTLLARPKTWGILSGIILDRVDIVSDALETNGWEISALWKRQEWCCINIRRLDRDGEMGT</sequence>
<dbReference type="Gene3D" id="3.40.50.150">
    <property type="entry name" value="Vaccinia Virus protein VP39"/>
    <property type="match status" value="1"/>
</dbReference>
<feature type="binding site" evidence="6">
    <location>
        <position position="185"/>
    </location>
    <ligand>
        <name>S-adenosyl-L-methionine</name>
        <dbReference type="ChEBI" id="CHEBI:59789"/>
    </ligand>
</feature>
<dbReference type="PANTHER" id="PTHR43648">
    <property type="entry name" value="ELECTRON TRANSFER FLAVOPROTEIN BETA SUBUNIT LYSINE METHYLTRANSFERASE"/>
    <property type="match status" value="1"/>
</dbReference>
<comment type="caution">
    <text evidence="7">The sequence shown here is derived from an EMBL/GenBank/DDBJ whole genome shotgun (WGS) entry which is preliminary data.</text>
</comment>
<dbReference type="InterPro" id="IPR029063">
    <property type="entry name" value="SAM-dependent_MTases_sf"/>
</dbReference>
<feature type="binding site" evidence="6">
    <location>
        <position position="139"/>
    </location>
    <ligand>
        <name>S-adenosyl-L-methionine</name>
        <dbReference type="ChEBI" id="CHEBI:59789"/>
    </ligand>
</feature>
<evidence type="ECO:0000256" key="5">
    <source>
        <dbReference type="ARBA" id="ARBA00022691"/>
    </source>
</evidence>
<protein>
    <recommendedName>
        <fullName evidence="6">Ribosomal protein L11 methyltransferase</fullName>
        <shortName evidence="6">L11 Mtase</shortName>
        <ecNumber evidence="6">2.1.1.-</ecNumber>
    </recommendedName>
</protein>
<dbReference type="GO" id="GO:0008276">
    <property type="term" value="F:protein methyltransferase activity"/>
    <property type="evidence" value="ECO:0007669"/>
    <property type="project" value="UniProtKB-UniRule"/>
</dbReference>
<reference evidence="7 8" key="1">
    <citation type="submission" date="2024-01" db="EMBL/GenBank/DDBJ databases">
        <title>Genomic insights into the taxonomy and metabolism of the cyanobacterium Pannus brasiliensis CCIBt3594.</title>
        <authorList>
            <person name="Machado M."/>
            <person name="Botero N.B."/>
            <person name="Andreote A.P.D."/>
            <person name="Feitosa A.M.T."/>
            <person name="Popin R."/>
            <person name="Sivonen K."/>
            <person name="Fiore M.F."/>
        </authorList>
    </citation>
    <scope>NUCLEOTIDE SEQUENCE [LARGE SCALE GENOMIC DNA]</scope>
    <source>
        <strain evidence="7 8">CCIBt3594</strain>
    </source>
</reference>
<dbReference type="InterPro" id="IPR050078">
    <property type="entry name" value="Ribosomal_L11_MeTrfase_PrmA"/>
</dbReference>
<feature type="binding site" evidence="6">
    <location>
        <position position="163"/>
    </location>
    <ligand>
        <name>S-adenosyl-L-methionine</name>
        <dbReference type="ChEBI" id="CHEBI:59789"/>
    </ligand>
</feature>
<comment type="catalytic activity">
    <reaction evidence="6">
        <text>L-lysyl-[protein] + 3 S-adenosyl-L-methionine = N(6),N(6),N(6)-trimethyl-L-lysyl-[protein] + 3 S-adenosyl-L-homocysteine + 3 H(+)</text>
        <dbReference type="Rhea" id="RHEA:54192"/>
        <dbReference type="Rhea" id="RHEA-COMP:9752"/>
        <dbReference type="Rhea" id="RHEA-COMP:13826"/>
        <dbReference type="ChEBI" id="CHEBI:15378"/>
        <dbReference type="ChEBI" id="CHEBI:29969"/>
        <dbReference type="ChEBI" id="CHEBI:57856"/>
        <dbReference type="ChEBI" id="CHEBI:59789"/>
        <dbReference type="ChEBI" id="CHEBI:61961"/>
    </reaction>
</comment>
<dbReference type="CDD" id="cd02440">
    <property type="entry name" value="AdoMet_MTases"/>
    <property type="match status" value="1"/>
</dbReference>
<dbReference type="EC" id="2.1.1.-" evidence="6"/>
<dbReference type="GO" id="GO:0005840">
    <property type="term" value="C:ribosome"/>
    <property type="evidence" value="ECO:0007669"/>
    <property type="project" value="UniProtKB-KW"/>
</dbReference>
<dbReference type="GO" id="GO:0005737">
    <property type="term" value="C:cytoplasm"/>
    <property type="evidence" value="ECO:0007669"/>
    <property type="project" value="UniProtKB-SubCell"/>
</dbReference>
<evidence type="ECO:0000256" key="4">
    <source>
        <dbReference type="ARBA" id="ARBA00022679"/>
    </source>
</evidence>
<evidence type="ECO:0000256" key="3">
    <source>
        <dbReference type="ARBA" id="ARBA00022603"/>
    </source>
</evidence>
<dbReference type="RefSeq" id="WP_332866837.1">
    <property type="nucleotide sequence ID" value="NZ_JBAFSM010000046.1"/>
</dbReference>
<comment type="function">
    <text evidence="6">Methylates ribosomal protein L11.</text>
</comment>
<dbReference type="Proteomes" id="UP001328733">
    <property type="component" value="Unassembled WGS sequence"/>
</dbReference>
<evidence type="ECO:0000313" key="8">
    <source>
        <dbReference type="Proteomes" id="UP001328733"/>
    </source>
</evidence>
<keyword evidence="8" id="KW-1185">Reference proteome</keyword>
<dbReference type="HAMAP" id="MF_00735">
    <property type="entry name" value="Methyltr_PrmA"/>
    <property type="match status" value="1"/>
</dbReference>
<dbReference type="EMBL" id="JBAFSM010000046">
    <property type="protein sequence ID" value="MEG3439351.1"/>
    <property type="molecule type" value="Genomic_DNA"/>
</dbReference>
<comment type="subcellular location">
    <subcellularLocation>
        <location evidence="6">Cytoplasm</location>
    </subcellularLocation>
</comment>
<keyword evidence="2 6" id="KW-0963">Cytoplasm</keyword>
<dbReference type="PANTHER" id="PTHR43648:SF1">
    <property type="entry name" value="ELECTRON TRANSFER FLAVOPROTEIN BETA SUBUNIT LYSINE METHYLTRANSFERASE"/>
    <property type="match status" value="1"/>
</dbReference>
<keyword evidence="7" id="KW-0687">Ribonucleoprotein</keyword>